<dbReference type="GO" id="GO:0015679">
    <property type="term" value="P:plasma membrane copper ion transport"/>
    <property type="evidence" value="ECO:0007669"/>
    <property type="project" value="TreeGrafter"/>
</dbReference>
<dbReference type="InterPro" id="IPR058790">
    <property type="entry name" value="BSH_CusB"/>
</dbReference>
<keyword evidence="5" id="KW-1185">Reference proteome</keyword>
<accession>A0A1I4S6W7</accession>
<dbReference type="Pfam" id="PF25919">
    <property type="entry name" value="BSH_CusB"/>
    <property type="match status" value="1"/>
</dbReference>
<dbReference type="AlphaFoldDB" id="A0A1I4S6W7"/>
<keyword evidence="1" id="KW-0813">Transport</keyword>
<reference evidence="4 5" key="1">
    <citation type="submission" date="2016-10" db="EMBL/GenBank/DDBJ databases">
        <authorList>
            <person name="de Groot N.N."/>
        </authorList>
    </citation>
    <scope>NUCLEOTIDE SEQUENCE [LARGE SCALE GENOMIC DNA]</scope>
    <source>
        <strain evidence="4 5">ATCC 43154</strain>
    </source>
</reference>
<protein>
    <submittedName>
        <fullName evidence="4">Multidrug efflux pump subunit AcrA (Membrane-fusion protein)</fullName>
    </submittedName>
</protein>
<evidence type="ECO:0000313" key="5">
    <source>
        <dbReference type="Proteomes" id="UP000199470"/>
    </source>
</evidence>
<dbReference type="GO" id="GO:0046914">
    <property type="term" value="F:transition metal ion binding"/>
    <property type="evidence" value="ECO:0007669"/>
    <property type="project" value="TreeGrafter"/>
</dbReference>
<dbReference type="GO" id="GO:0030288">
    <property type="term" value="C:outer membrane-bounded periplasmic space"/>
    <property type="evidence" value="ECO:0007669"/>
    <property type="project" value="TreeGrafter"/>
</dbReference>
<sequence>MSPSNPYLNRCPSACLSRRRLHRVPLLLLLAGLLTTAAAAPATPEQLRVNPAQIARAGIATTPALAALPAAGVEAAGNDQYLAGTVVAPGTALALASSALGGVVQQVHVASLQRVAAGAPLLTLFSQPWLELQREYLQLAAQARLAGAKLARDEALFGDGIIAAARLEESRSAAQLAGLAADERRQALRAAGLDPAAIGALRAGRPLSPVLTVRAQYAGTVLELPVSPGQRIEAGAELARIGRDGPLWVELQASRQQLALIRVGDLLQAKGCGKLRVIAISPVVNGANQSALVRAEQTERDACLKINAYVEARLLRGAAAAASSVAASGSSGATGVAGASGVAGTAAQAGAVALPAAAVVRRGAETFVFVKRGAGFAVVPVRAAAAGADMVWTQGALTAGEPVAVRGIVALKGIWAGLGAEAGAEPAAKTAAPTGGK</sequence>
<feature type="signal peptide" evidence="2">
    <location>
        <begin position="1"/>
        <end position="39"/>
    </location>
</feature>
<dbReference type="GO" id="GO:0060003">
    <property type="term" value="P:copper ion export"/>
    <property type="evidence" value="ECO:0007669"/>
    <property type="project" value="TreeGrafter"/>
</dbReference>
<dbReference type="Gene3D" id="2.40.30.170">
    <property type="match status" value="1"/>
</dbReference>
<evidence type="ECO:0000259" key="3">
    <source>
        <dbReference type="Pfam" id="PF25919"/>
    </source>
</evidence>
<dbReference type="InterPro" id="IPR051909">
    <property type="entry name" value="MFP_Cation_Efflux"/>
</dbReference>
<dbReference type="STRING" id="758825.SAMN02982985_04644"/>
<dbReference type="EMBL" id="FOTW01000025">
    <property type="protein sequence ID" value="SFM60199.1"/>
    <property type="molecule type" value="Genomic_DNA"/>
</dbReference>
<dbReference type="Gene3D" id="2.40.420.20">
    <property type="match status" value="1"/>
</dbReference>
<gene>
    <name evidence="4" type="ORF">SAMN02982985_04644</name>
</gene>
<evidence type="ECO:0000256" key="1">
    <source>
        <dbReference type="ARBA" id="ARBA00022448"/>
    </source>
</evidence>
<dbReference type="Gene3D" id="1.10.287.470">
    <property type="entry name" value="Helix hairpin bin"/>
    <property type="match status" value="1"/>
</dbReference>
<dbReference type="Gene3D" id="2.40.50.100">
    <property type="match status" value="1"/>
</dbReference>
<dbReference type="PANTHER" id="PTHR30097">
    <property type="entry name" value="CATION EFFLUX SYSTEM PROTEIN CUSB"/>
    <property type="match status" value="1"/>
</dbReference>
<keyword evidence="2" id="KW-0732">Signal</keyword>
<proteinExistence type="predicted"/>
<name>A0A1I4S6W7_9BURK</name>
<dbReference type="PANTHER" id="PTHR30097:SF4">
    <property type="entry name" value="SLR6042 PROTEIN"/>
    <property type="match status" value="1"/>
</dbReference>
<dbReference type="Proteomes" id="UP000199470">
    <property type="component" value="Unassembled WGS sequence"/>
</dbReference>
<dbReference type="OrthoDB" id="9806939at2"/>
<evidence type="ECO:0000313" key="4">
    <source>
        <dbReference type="EMBL" id="SFM60199.1"/>
    </source>
</evidence>
<evidence type="ECO:0000256" key="2">
    <source>
        <dbReference type="SAM" id="SignalP"/>
    </source>
</evidence>
<organism evidence="4 5">
    <name type="scientific">Rugamonas rubra</name>
    <dbReference type="NCBI Taxonomy" id="758825"/>
    <lineage>
        <taxon>Bacteria</taxon>
        <taxon>Pseudomonadati</taxon>
        <taxon>Pseudomonadota</taxon>
        <taxon>Betaproteobacteria</taxon>
        <taxon>Burkholderiales</taxon>
        <taxon>Oxalobacteraceae</taxon>
        <taxon>Telluria group</taxon>
        <taxon>Rugamonas</taxon>
    </lineage>
</organism>
<feature type="chain" id="PRO_5011504725" evidence="2">
    <location>
        <begin position="40"/>
        <end position="437"/>
    </location>
</feature>
<dbReference type="SUPFAM" id="SSF111369">
    <property type="entry name" value="HlyD-like secretion proteins"/>
    <property type="match status" value="1"/>
</dbReference>
<feature type="domain" description="CusB-like barrel-sandwich hybrid" evidence="3">
    <location>
        <begin position="100"/>
        <end position="241"/>
    </location>
</feature>